<dbReference type="PANTHER" id="PTHR37013:SF5">
    <property type="entry name" value="INTEGRAL MEMBRANE PROTEIN"/>
    <property type="match status" value="1"/>
</dbReference>
<evidence type="ECO:0000313" key="1">
    <source>
        <dbReference type="EMBL" id="RKK22043.1"/>
    </source>
</evidence>
<organism evidence="1 2">
    <name type="scientific">Fusarium oxysporum f. sp. cepae</name>
    <dbReference type="NCBI Taxonomy" id="396571"/>
    <lineage>
        <taxon>Eukaryota</taxon>
        <taxon>Fungi</taxon>
        <taxon>Dikarya</taxon>
        <taxon>Ascomycota</taxon>
        <taxon>Pezizomycotina</taxon>
        <taxon>Sordariomycetes</taxon>
        <taxon>Hypocreomycetidae</taxon>
        <taxon>Hypocreales</taxon>
        <taxon>Nectriaceae</taxon>
        <taxon>Fusarium</taxon>
        <taxon>Fusarium oxysporum species complex</taxon>
    </lineage>
</organism>
<accession>A0A3L6NTM5</accession>
<reference evidence="1 2" key="1">
    <citation type="journal article" date="2018" name="Sci. Rep.">
        <title>Characterisation of pathogen-specific regions and novel effector candidates in Fusarium oxysporum f. sp. cepae.</title>
        <authorList>
            <person name="Armitage A.D."/>
            <person name="Taylor A."/>
            <person name="Sobczyk M.K."/>
            <person name="Baxter L."/>
            <person name="Greenfield B.P."/>
            <person name="Bates H.J."/>
            <person name="Wilson F."/>
            <person name="Jackson A.C."/>
            <person name="Ott S."/>
            <person name="Harrison R.J."/>
            <person name="Clarkson J.P."/>
        </authorList>
    </citation>
    <scope>NUCLEOTIDE SEQUENCE [LARGE SCALE GENOMIC DNA]</scope>
    <source>
        <strain evidence="1 2">FoC_Fus2</strain>
    </source>
</reference>
<sequence length="127" mass="13894">MDVALLVLIYMDHYTLEQGVKLVTYSLKLKLEFAVLGKLVEFVQHRGGSDPSGMLQGQKGGFIELSKRGKAKSKGMPETTYPEGVTNQIRVDEQIVVTTRTNIERTADDGESTDGLYNAAVKQVSSG</sequence>
<proteinExistence type="predicted"/>
<gene>
    <name evidence="1" type="ORF">BFJ65_g4661</name>
</gene>
<protein>
    <submittedName>
        <fullName evidence="1">Uncharacterized protein</fullName>
    </submittedName>
</protein>
<comment type="caution">
    <text evidence="1">The sequence shown here is derived from an EMBL/GenBank/DDBJ whole genome shotgun (WGS) entry which is preliminary data.</text>
</comment>
<name>A0A3L6NTM5_FUSOX</name>
<dbReference type="EMBL" id="MRCU01000003">
    <property type="protein sequence ID" value="RKK22043.1"/>
    <property type="molecule type" value="Genomic_DNA"/>
</dbReference>
<evidence type="ECO:0000313" key="2">
    <source>
        <dbReference type="Proteomes" id="UP000270866"/>
    </source>
</evidence>
<dbReference type="Proteomes" id="UP000270866">
    <property type="component" value="Chromosome 5"/>
</dbReference>
<dbReference type="PANTHER" id="PTHR37013">
    <property type="entry name" value="INTEGRAL MEMBRANE PROTEIN (AFU_ORTHOLOGUE AFUA_1G05950)-RELATED"/>
    <property type="match status" value="1"/>
</dbReference>
<dbReference type="AlphaFoldDB" id="A0A3L6NTM5"/>